<name>A0A1J5QK90_9ZZZZ</name>
<keyword evidence="6" id="KW-0648">Protein biosynthesis</keyword>
<proteinExistence type="predicted"/>
<dbReference type="Pfam" id="PF09334">
    <property type="entry name" value="tRNA-synt_1g"/>
    <property type="match status" value="2"/>
</dbReference>
<keyword evidence="3 11" id="KW-0436">Ligase</keyword>
<dbReference type="InterPro" id="IPR001412">
    <property type="entry name" value="aa-tRNA-synth_I_CS"/>
</dbReference>
<feature type="domain" description="Methionyl-tRNA synthetase anticodon-binding" evidence="10">
    <location>
        <begin position="388"/>
        <end position="478"/>
    </location>
</feature>
<evidence type="ECO:0000256" key="4">
    <source>
        <dbReference type="ARBA" id="ARBA00022741"/>
    </source>
</evidence>
<dbReference type="PANTHER" id="PTHR43326">
    <property type="entry name" value="METHIONYL-TRNA SYNTHETASE"/>
    <property type="match status" value="1"/>
</dbReference>
<feature type="domain" description="Methionyl/Leucyl tRNA synthetase" evidence="9">
    <location>
        <begin position="6"/>
        <end position="147"/>
    </location>
</feature>
<reference evidence="11" key="1">
    <citation type="submission" date="2016-10" db="EMBL/GenBank/DDBJ databases">
        <title>Sequence of Gallionella enrichment culture.</title>
        <authorList>
            <person name="Poehlein A."/>
            <person name="Muehling M."/>
            <person name="Daniel R."/>
        </authorList>
    </citation>
    <scope>NUCLEOTIDE SEQUENCE</scope>
</reference>
<dbReference type="EMBL" id="MLJW01000660">
    <property type="protein sequence ID" value="OIQ83918.1"/>
    <property type="molecule type" value="Genomic_DNA"/>
</dbReference>
<dbReference type="PRINTS" id="PR01041">
    <property type="entry name" value="TRNASYNTHMET"/>
</dbReference>
<evidence type="ECO:0000256" key="3">
    <source>
        <dbReference type="ARBA" id="ARBA00022598"/>
    </source>
</evidence>
<dbReference type="SUPFAM" id="SSF52374">
    <property type="entry name" value="Nucleotidylyl transferase"/>
    <property type="match status" value="1"/>
</dbReference>
<dbReference type="EC" id="6.1.1.10" evidence="2"/>
<dbReference type="GO" id="GO:0004825">
    <property type="term" value="F:methionine-tRNA ligase activity"/>
    <property type="evidence" value="ECO:0007669"/>
    <property type="project" value="UniProtKB-EC"/>
</dbReference>
<evidence type="ECO:0000313" key="11">
    <source>
        <dbReference type="EMBL" id="OIQ83918.1"/>
    </source>
</evidence>
<evidence type="ECO:0000256" key="1">
    <source>
        <dbReference type="ARBA" id="ARBA00004496"/>
    </source>
</evidence>
<dbReference type="SUPFAM" id="SSF47323">
    <property type="entry name" value="Anticodon-binding domain of a subclass of class I aminoacyl-tRNA synthetases"/>
    <property type="match status" value="1"/>
</dbReference>
<dbReference type="FunFam" id="2.170.220.10:FF:000003">
    <property type="entry name" value="Methionine--tRNA ligase"/>
    <property type="match status" value="1"/>
</dbReference>
<evidence type="ECO:0000256" key="5">
    <source>
        <dbReference type="ARBA" id="ARBA00022840"/>
    </source>
</evidence>
<sequence length="505" mass="56533">MTLNWYLTTSIPYVNGEPHLGHALEFVHADVIARHLRARGRLVRLQSGTDDHAIKNVSAAAVADVPVQKFVNFNAQRFEQLGAALEVQFDEFLRTSADVRHAPAVRSVWNACKTAGDLYQKEYAGRYCSGCENFFSSDELLDGLCPEHLTPPLTVSESNWFFRLSKYRDQILELIESSALLIEPKERRNEVLGFLRGEVLDISVSRPAKRTGGWGIPVPDDPDQVIYVWFDALTNYISGLGFGSNQEEYERWWASETERVHIVGKGIVRFHAVYWIAFLLSAGLPLPTRIYVHDYLTVNGAKISKSGVQTASPLDLITQYGADALRWWLLSDPARVGTTDFTIDRLVGAYNRDLANGIGNLVSRTLSLNTREKTWDITVEEPDSNLGQELLARAATLPAEIDQWIENYDFRSATQAICEISDLGNQFIESEAPWQVVKDAESGSRAAAVRFESTLDVLQRACLVAAIELKSFIPSGGHNLEFHLRSGERPPAPVFPRIEKGARRQ</sequence>
<dbReference type="InterPro" id="IPR015413">
    <property type="entry name" value="Methionyl/Leucyl_tRNA_Synth"/>
</dbReference>
<dbReference type="GO" id="GO:0006431">
    <property type="term" value="P:methionyl-tRNA aminoacylation"/>
    <property type="evidence" value="ECO:0007669"/>
    <property type="project" value="InterPro"/>
</dbReference>
<dbReference type="Gene3D" id="3.40.50.620">
    <property type="entry name" value="HUPs"/>
    <property type="match status" value="1"/>
</dbReference>
<evidence type="ECO:0000256" key="7">
    <source>
        <dbReference type="ARBA" id="ARBA00023146"/>
    </source>
</evidence>
<dbReference type="Gene3D" id="1.10.730.10">
    <property type="entry name" value="Isoleucyl-tRNA Synthetase, Domain 1"/>
    <property type="match status" value="1"/>
</dbReference>
<dbReference type="InterPro" id="IPR033911">
    <property type="entry name" value="MetRS_core"/>
</dbReference>
<organism evidence="11">
    <name type="scientific">mine drainage metagenome</name>
    <dbReference type="NCBI Taxonomy" id="410659"/>
    <lineage>
        <taxon>unclassified sequences</taxon>
        <taxon>metagenomes</taxon>
        <taxon>ecological metagenomes</taxon>
    </lineage>
</organism>
<dbReference type="CDD" id="cd00814">
    <property type="entry name" value="MetRS_core"/>
    <property type="match status" value="1"/>
</dbReference>
<feature type="domain" description="Methionyl/Leucyl tRNA synthetase" evidence="9">
    <location>
        <begin position="154"/>
        <end position="366"/>
    </location>
</feature>
<evidence type="ECO:0000256" key="8">
    <source>
        <dbReference type="ARBA" id="ARBA00030904"/>
    </source>
</evidence>
<accession>A0A1J5QK90</accession>
<evidence type="ECO:0000259" key="10">
    <source>
        <dbReference type="Pfam" id="PF19303"/>
    </source>
</evidence>
<dbReference type="GO" id="GO:0005737">
    <property type="term" value="C:cytoplasm"/>
    <property type="evidence" value="ECO:0007669"/>
    <property type="project" value="UniProtKB-SubCell"/>
</dbReference>
<gene>
    <name evidence="11" type="primary">metG_12</name>
    <name evidence="11" type="ORF">GALL_342680</name>
</gene>
<evidence type="ECO:0000256" key="6">
    <source>
        <dbReference type="ARBA" id="ARBA00022917"/>
    </source>
</evidence>
<evidence type="ECO:0000256" key="2">
    <source>
        <dbReference type="ARBA" id="ARBA00012838"/>
    </source>
</evidence>
<dbReference type="PANTHER" id="PTHR43326:SF1">
    <property type="entry name" value="METHIONINE--TRNA LIGASE, MITOCHONDRIAL"/>
    <property type="match status" value="1"/>
</dbReference>
<dbReference type="PROSITE" id="PS00178">
    <property type="entry name" value="AA_TRNA_LIGASE_I"/>
    <property type="match status" value="1"/>
</dbReference>
<dbReference type="InterPro" id="IPR009080">
    <property type="entry name" value="tRNAsynth_Ia_anticodon-bd"/>
</dbReference>
<keyword evidence="7" id="KW-0030">Aminoacyl-tRNA synthetase</keyword>
<dbReference type="InterPro" id="IPR014729">
    <property type="entry name" value="Rossmann-like_a/b/a_fold"/>
</dbReference>
<keyword evidence="4" id="KW-0547">Nucleotide-binding</keyword>
<dbReference type="GO" id="GO:0005524">
    <property type="term" value="F:ATP binding"/>
    <property type="evidence" value="ECO:0007669"/>
    <property type="project" value="UniProtKB-KW"/>
</dbReference>
<evidence type="ECO:0000259" key="9">
    <source>
        <dbReference type="Pfam" id="PF09334"/>
    </source>
</evidence>
<dbReference type="InterPro" id="IPR041872">
    <property type="entry name" value="Anticodon_Met"/>
</dbReference>
<dbReference type="AlphaFoldDB" id="A0A1J5QK90"/>
<dbReference type="NCBIfam" id="TIGR00398">
    <property type="entry name" value="metG"/>
    <property type="match status" value="1"/>
</dbReference>
<dbReference type="InterPro" id="IPR014758">
    <property type="entry name" value="Met-tRNA_synth"/>
</dbReference>
<dbReference type="InterPro" id="IPR023457">
    <property type="entry name" value="Met-tRNA_synth_2"/>
</dbReference>
<dbReference type="Gene3D" id="2.170.220.10">
    <property type="match status" value="1"/>
</dbReference>
<protein>
    <recommendedName>
        <fullName evidence="2">methionine--tRNA ligase</fullName>
        <ecNumber evidence="2">6.1.1.10</ecNumber>
    </recommendedName>
    <alternativeName>
        <fullName evidence="8">Methionyl-tRNA synthetase</fullName>
    </alternativeName>
</protein>
<comment type="subcellular location">
    <subcellularLocation>
        <location evidence="1">Cytoplasm</location>
    </subcellularLocation>
</comment>
<keyword evidence="5" id="KW-0067">ATP-binding</keyword>
<dbReference type="Pfam" id="PF19303">
    <property type="entry name" value="Anticodon_3"/>
    <property type="match status" value="1"/>
</dbReference>
<comment type="caution">
    <text evidence="11">The sequence shown here is derived from an EMBL/GenBank/DDBJ whole genome shotgun (WGS) entry which is preliminary data.</text>
</comment>